<feature type="non-terminal residue" evidence="2">
    <location>
        <position position="1"/>
    </location>
</feature>
<evidence type="ECO:0000313" key="3">
    <source>
        <dbReference type="Proteomes" id="UP000265520"/>
    </source>
</evidence>
<protein>
    <submittedName>
        <fullName evidence="2">Uncharacterized protein</fullName>
    </submittedName>
</protein>
<proteinExistence type="predicted"/>
<organism evidence="2 3">
    <name type="scientific">Trifolium medium</name>
    <dbReference type="NCBI Taxonomy" id="97028"/>
    <lineage>
        <taxon>Eukaryota</taxon>
        <taxon>Viridiplantae</taxon>
        <taxon>Streptophyta</taxon>
        <taxon>Embryophyta</taxon>
        <taxon>Tracheophyta</taxon>
        <taxon>Spermatophyta</taxon>
        <taxon>Magnoliopsida</taxon>
        <taxon>eudicotyledons</taxon>
        <taxon>Gunneridae</taxon>
        <taxon>Pentapetalae</taxon>
        <taxon>rosids</taxon>
        <taxon>fabids</taxon>
        <taxon>Fabales</taxon>
        <taxon>Fabaceae</taxon>
        <taxon>Papilionoideae</taxon>
        <taxon>50 kb inversion clade</taxon>
        <taxon>NPAAA clade</taxon>
        <taxon>Hologalegina</taxon>
        <taxon>IRL clade</taxon>
        <taxon>Trifolieae</taxon>
        <taxon>Trifolium</taxon>
    </lineage>
</organism>
<comment type="caution">
    <text evidence="2">The sequence shown here is derived from an EMBL/GenBank/DDBJ whole genome shotgun (WGS) entry which is preliminary data.</text>
</comment>
<sequence>SSTEVTARQNKKLRGKGEHQQALESFGETPSLSEAPFSLGEHSSVQDDNLKNMVVARRGSSLTERADQKTQALFWGSHEENPQNP</sequence>
<feature type="region of interest" description="Disordered" evidence="1">
    <location>
        <begin position="61"/>
        <end position="85"/>
    </location>
</feature>
<evidence type="ECO:0000313" key="2">
    <source>
        <dbReference type="EMBL" id="MCI28547.1"/>
    </source>
</evidence>
<accession>A0A392QWY7</accession>
<keyword evidence="3" id="KW-1185">Reference proteome</keyword>
<reference evidence="2 3" key="1">
    <citation type="journal article" date="2018" name="Front. Plant Sci.">
        <title>Red Clover (Trifolium pratense) and Zigzag Clover (T. medium) - A Picture of Genomic Similarities and Differences.</title>
        <authorList>
            <person name="Dluhosova J."/>
            <person name="Istvanek J."/>
            <person name="Nedelnik J."/>
            <person name="Repkova J."/>
        </authorList>
    </citation>
    <scope>NUCLEOTIDE SEQUENCE [LARGE SCALE GENOMIC DNA]</scope>
    <source>
        <strain evidence="3">cv. 10/8</strain>
        <tissue evidence="2">Leaf</tissue>
    </source>
</reference>
<evidence type="ECO:0000256" key="1">
    <source>
        <dbReference type="SAM" id="MobiDB-lite"/>
    </source>
</evidence>
<feature type="region of interest" description="Disordered" evidence="1">
    <location>
        <begin position="1"/>
        <end position="45"/>
    </location>
</feature>
<name>A0A392QWY7_9FABA</name>
<dbReference type="AlphaFoldDB" id="A0A392QWY7"/>
<dbReference type="EMBL" id="LXQA010166506">
    <property type="protein sequence ID" value="MCI28547.1"/>
    <property type="molecule type" value="Genomic_DNA"/>
</dbReference>
<dbReference type="Proteomes" id="UP000265520">
    <property type="component" value="Unassembled WGS sequence"/>
</dbReference>